<reference evidence="3 4" key="1">
    <citation type="submission" date="2018-10" db="EMBL/GenBank/DDBJ databases">
        <title>Genomic Encyclopedia of Type Strains, Phase IV (KMG-IV): sequencing the most valuable type-strain genomes for metagenomic binning, comparative biology and taxonomic classification.</title>
        <authorList>
            <person name="Goeker M."/>
        </authorList>
    </citation>
    <scope>NUCLEOTIDE SEQUENCE [LARGE SCALE GENOMIC DNA]</scope>
    <source>
        <strain evidence="3 4">DSM 22653</strain>
    </source>
</reference>
<evidence type="ECO:0000256" key="1">
    <source>
        <dbReference type="SAM" id="Phobius"/>
    </source>
</evidence>
<dbReference type="Proteomes" id="UP000267019">
    <property type="component" value="Unassembled WGS sequence"/>
</dbReference>
<feature type="transmembrane region" description="Helical" evidence="1">
    <location>
        <begin position="133"/>
        <end position="162"/>
    </location>
</feature>
<keyword evidence="1" id="KW-1133">Transmembrane helix</keyword>
<sequence length="279" mass="30377">MGNLLLTLAILYGVAGVYAYLRVGKSAPLSAMQSAWSFFRFLWAVLTGTFVASVFLRNESLFASTSLALLWAWVTLAFAAGRALERRFGGAILPFLNFVAFFLALRGALFAFAEEGAGFLGSGASLDSVLREHPWLFLHVGFAFLAYLAFAAAGVLALLYLLQEHLLRRNPAKVWHVGFLPLADLLRRARLLVRGGFASLAFAALLGIWEAYARGFALFSDPKAVGTLLFLASVVLILRRPVGWRLEMVAVFAFFLLAFANSVLGHTFAYALIPYAGGP</sequence>
<feature type="domain" description="Cytochrome c assembly protein" evidence="2">
    <location>
        <begin position="68"/>
        <end position="264"/>
    </location>
</feature>
<feature type="transmembrane region" description="Helical" evidence="1">
    <location>
        <begin position="35"/>
        <end position="55"/>
    </location>
</feature>
<proteinExistence type="predicted"/>
<feature type="transmembrane region" description="Helical" evidence="1">
    <location>
        <begin position="249"/>
        <end position="273"/>
    </location>
</feature>
<feature type="transmembrane region" description="Helical" evidence="1">
    <location>
        <begin position="61"/>
        <end position="80"/>
    </location>
</feature>
<evidence type="ECO:0000313" key="3">
    <source>
        <dbReference type="EMBL" id="RKQ83582.1"/>
    </source>
</evidence>
<evidence type="ECO:0000313" key="4">
    <source>
        <dbReference type="Proteomes" id="UP000267019"/>
    </source>
</evidence>
<feature type="transmembrane region" description="Helical" evidence="1">
    <location>
        <begin position="6"/>
        <end position="23"/>
    </location>
</feature>
<dbReference type="Pfam" id="PF01578">
    <property type="entry name" value="Cytochrom_C_asm"/>
    <property type="match status" value="1"/>
</dbReference>
<accession>A0A660KVW0</accession>
<comment type="caution">
    <text evidence="3">The sequence shown here is derived from an EMBL/GenBank/DDBJ whole genome shotgun (WGS) entry which is preliminary data.</text>
</comment>
<protein>
    <submittedName>
        <fullName evidence="3">Cytochrome c assembly protein</fullName>
    </submittedName>
</protein>
<dbReference type="EMBL" id="RBIJ01000006">
    <property type="protein sequence ID" value="RKQ83582.1"/>
    <property type="molecule type" value="Genomic_DNA"/>
</dbReference>
<keyword evidence="4" id="KW-1185">Reference proteome</keyword>
<keyword evidence="1" id="KW-0472">Membrane</keyword>
<feature type="transmembrane region" description="Helical" evidence="1">
    <location>
        <begin position="224"/>
        <end position="242"/>
    </location>
</feature>
<dbReference type="InterPro" id="IPR002541">
    <property type="entry name" value="Cyt_c_assembly"/>
</dbReference>
<gene>
    <name evidence="3" type="ORF">C7438_1611</name>
</gene>
<keyword evidence="1" id="KW-0812">Transmembrane</keyword>
<dbReference type="AlphaFoldDB" id="A0A660KVW0"/>
<feature type="transmembrane region" description="Helical" evidence="1">
    <location>
        <begin position="191"/>
        <end position="212"/>
    </location>
</feature>
<name>A0A660KVW0_9BACL</name>
<feature type="transmembrane region" description="Helical" evidence="1">
    <location>
        <begin position="92"/>
        <end position="113"/>
    </location>
</feature>
<dbReference type="GO" id="GO:0020037">
    <property type="term" value="F:heme binding"/>
    <property type="evidence" value="ECO:0007669"/>
    <property type="project" value="InterPro"/>
</dbReference>
<organism evidence="3 4">
    <name type="scientific">Brockia lithotrophica</name>
    <dbReference type="NCBI Taxonomy" id="933949"/>
    <lineage>
        <taxon>Bacteria</taxon>
        <taxon>Bacillati</taxon>
        <taxon>Bacillota</taxon>
        <taxon>Bacilli</taxon>
        <taxon>Bacillales</taxon>
        <taxon>Bacillales Family X. Incertae Sedis</taxon>
        <taxon>Brockia</taxon>
    </lineage>
</organism>
<evidence type="ECO:0000259" key="2">
    <source>
        <dbReference type="Pfam" id="PF01578"/>
    </source>
</evidence>
<dbReference type="GO" id="GO:0017004">
    <property type="term" value="P:cytochrome complex assembly"/>
    <property type="evidence" value="ECO:0007669"/>
    <property type="project" value="InterPro"/>
</dbReference>